<evidence type="ECO:0000256" key="7">
    <source>
        <dbReference type="ARBA" id="ARBA00023065"/>
    </source>
</evidence>
<keyword evidence="4" id="KW-1003">Cell membrane</keyword>
<feature type="compositionally biased region" description="Polar residues" evidence="14">
    <location>
        <begin position="668"/>
        <end position="690"/>
    </location>
</feature>
<keyword evidence="5 13" id="KW-0812">Transmembrane</keyword>
<feature type="transmembrane region" description="Helical" evidence="13">
    <location>
        <begin position="247"/>
        <end position="271"/>
    </location>
</feature>
<evidence type="ECO:0000256" key="13">
    <source>
        <dbReference type="RuleBase" id="RU361114"/>
    </source>
</evidence>
<organism evidence="15 16">
    <name type="scientific">Apolygus lucorum</name>
    <name type="common">Small green plant bug</name>
    <name type="synonym">Lygocoris lucorum</name>
    <dbReference type="NCBI Taxonomy" id="248454"/>
    <lineage>
        <taxon>Eukaryota</taxon>
        <taxon>Metazoa</taxon>
        <taxon>Ecdysozoa</taxon>
        <taxon>Arthropoda</taxon>
        <taxon>Hexapoda</taxon>
        <taxon>Insecta</taxon>
        <taxon>Pterygota</taxon>
        <taxon>Neoptera</taxon>
        <taxon>Paraneoptera</taxon>
        <taxon>Hemiptera</taxon>
        <taxon>Heteroptera</taxon>
        <taxon>Panheteroptera</taxon>
        <taxon>Cimicomorpha</taxon>
        <taxon>Miridae</taxon>
        <taxon>Mirini</taxon>
        <taxon>Apolygus</taxon>
    </lineage>
</organism>
<dbReference type="GO" id="GO:0034707">
    <property type="term" value="C:chloride channel complex"/>
    <property type="evidence" value="ECO:0007669"/>
    <property type="project" value="UniProtKB-UniRule"/>
</dbReference>
<evidence type="ECO:0000256" key="11">
    <source>
        <dbReference type="ARBA" id="ARBA00023214"/>
    </source>
</evidence>
<evidence type="ECO:0000256" key="8">
    <source>
        <dbReference type="ARBA" id="ARBA00023136"/>
    </source>
</evidence>
<evidence type="ECO:0000256" key="12">
    <source>
        <dbReference type="ARBA" id="ARBA00023303"/>
    </source>
</evidence>
<evidence type="ECO:0000256" key="6">
    <source>
        <dbReference type="ARBA" id="ARBA00022989"/>
    </source>
</evidence>
<evidence type="ECO:0000313" key="16">
    <source>
        <dbReference type="Proteomes" id="UP000466442"/>
    </source>
</evidence>
<evidence type="ECO:0000256" key="1">
    <source>
        <dbReference type="ARBA" id="ARBA00004651"/>
    </source>
</evidence>
<keyword evidence="12 13" id="KW-0407">Ion channel</keyword>
<feature type="transmembrane region" description="Helical" evidence="13">
    <location>
        <begin position="216"/>
        <end position="240"/>
    </location>
</feature>
<evidence type="ECO:0000256" key="10">
    <source>
        <dbReference type="ARBA" id="ARBA00023180"/>
    </source>
</evidence>
<keyword evidence="3 13" id="KW-0813">Transport</keyword>
<dbReference type="EMBL" id="WIXP02000013">
    <property type="protein sequence ID" value="KAF6201105.1"/>
    <property type="molecule type" value="Genomic_DNA"/>
</dbReference>
<proteinExistence type="inferred from homology"/>
<dbReference type="Pfam" id="PF04906">
    <property type="entry name" value="Tweety"/>
    <property type="match status" value="1"/>
</dbReference>
<feature type="region of interest" description="Disordered" evidence="14">
    <location>
        <begin position="824"/>
        <end position="861"/>
    </location>
</feature>
<feature type="compositionally biased region" description="Polar residues" evidence="14">
    <location>
        <begin position="838"/>
        <end position="847"/>
    </location>
</feature>
<dbReference type="PANTHER" id="PTHR12424:SF8">
    <property type="entry name" value="PROTEIN TWEETY"/>
    <property type="match status" value="1"/>
</dbReference>
<name>A0A8S9X0J3_APOLU</name>
<dbReference type="CDD" id="cd07912">
    <property type="entry name" value="Tweety_N"/>
    <property type="match status" value="1"/>
</dbReference>
<keyword evidence="9 13" id="KW-0869">Chloride channel</keyword>
<comment type="subcellular location">
    <subcellularLocation>
        <location evidence="1 13">Cell membrane</location>
        <topology evidence="1 13">Multi-pass membrane protein</topology>
    </subcellularLocation>
</comment>
<feature type="transmembrane region" description="Helical" evidence="13">
    <location>
        <begin position="90"/>
        <end position="109"/>
    </location>
</feature>
<keyword evidence="6 13" id="KW-1133">Transmembrane helix</keyword>
<accession>A0A8S9X0J3</accession>
<keyword evidence="7 13" id="KW-0406">Ion transport</keyword>
<keyword evidence="16" id="KW-1185">Reference proteome</keyword>
<dbReference type="GO" id="GO:0072320">
    <property type="term" value="F:volume-sensitive chloride channel activity"/>
    <property type="evidence" value="ECO:0007669"/>
    <property type="project" value="TreeGrafter"/>
</dbReference>
<protein>
    <recommendedName>
        <fullName evidence="13">Protein tweety homolog</fullName>
    </recommendedName>
</protein>
<gene>
    <name evidence="15" type="ORF">GE061_005552</name>
</gene>
<evidence type="ECO:0000256" key="3">
    <source>
        <dbReference type="ARBA" id="ARBA00022448"/>
    </source>
</evidence>
<evidence type="ECO:0000256" key="14">
    <source>
        <dbReference type="SAM" id="MobiDB-lite"/>
    </source>
</evidence>
<dbReference type="GO" id="GO:0005229">
    <property type="term" value="F:intracellularly calcium-gated chloride channel activity"/>
    <property type="evidence" value="ECO:0007669"/>
    <property type="project" value="TreeGrafter"/>
</dbReference>
<feature type="compositionally biased region" description="Polar residues" evidence="14">
    <location>
        <begin position="466"/>
        <end position="507"/>
    </location>
</feature>
<feature type="region of interest" description="Disordered" evidence="14">
    <location>
        <begin position="461"/>
        <end position="512"/>
    </location>
</feature>
<evidence type="ECO:0000313" key="15">
    <source>
        <dbReference type="EMBL" id="KAF6201105.1"/>
    </source>
</evidence>
<dbReference type="OrthoDB" id="187568at2759"/>
<dbReference type="InterPro" id="IPR006990">
    <property type="entry name" value="Tweety"/>
</dbReference>
<keyword evidence="8 13" id="KW-0472">Membrane</keyword>
<evidence type="ECO:0000256" key="9">
    <source>
        <dbReference type="ARBA" id="ARBA00023173"/>
    </source>
</evidence>
<dbReference type="PANTHER" id="PTHR12424">
    <property type="entry name" value="TWEETY-RELATED"/>
    <property type="match status" value="1"/>
</dbReference>
<comment type="caution">
    <text evidence="15">The sequence shown here is derived from an EMBL/GenBank/DDBJ whole genome shotgun (WGS) entry which is preliminary data.</text>
</comment>
<reference evidence="15" key="1">
    <citation type="journal article" date="2021" name="Mol. Ecol. Resour.">
        <title>Apolygus lucorum genome provides insights into omnivorousness and mesophyll feeding.</title>
        <authorList>
            <person name="Liu Y."/>
            <person name="Liu H."/>
            <person name="Wang H."/>
            <person name="Huang T."/>
            <person name="Liu B."/>
            <person name="Yang B."/>
            <person name="Yin L."/>
            <person name="Li B."/>
            <person name="Zhang Y."/>
            <person name="Zhang S."/>
            <person name="Jiang F."/>
            <person name="Zhang X."/>
            <person name="Ren Y."/>
            <person name="Wang B."/>
            <person name="Wang S."/>
            <person name="Lu Y."/>
            <person name="Wu K."/>
            <person name="Fan W."/>
            <person name="Wang G."/>
        </authorList>
    </citation>
    <scope>NUCLEOTIDE SEQUENCE</scope>
    <source>
        <strain evidence="15">12Hb</strain>
    </source>
</reference>
<feature type="transmembrane region" description="Helical" evidence="13">
    <location>
        <begin position="391"/>
        <end position="416"/>
    </location>
</feature>
<sequence length="874" mass="96447">MAHRIDQGTLYRPPPLAKFFHALPHVNISLHLVNSTFAPDSDVYLESLGILGSIPALWLILTLFMLLIYLCTRCCDRKPRPKHSIVILKWTLSFFTMLCCGAVGVGLYGNDDVHNGMLELLSAGRAMDETISSVKNQTSAIDSTLKLKVEYLLTQLGDVFDEPVTNQTARAGLLALLEAMTSNTSIALASLQDISRPLRPVTLAPTLDNLHLAEAIRWPVTMAILSILLVFCVILLFGVARHSRCALITFSVFGLFAVIFSWLMASIYLTASVALGDLCMSPGQLMEREAPAPLQREILEYYTSCDQISQNPFFVVVRKATSAVDAVSYSMGSMTKIARQLYKPQQLHPKLDMLSKEVKLATSLIQSLATKLDCTQIHNQYMSALHAVCEMALFGLTFMLAASIGAGFLFAILVWLDSHTWIYIRKNCACKFHYALTNSHPTSLQYFLQCKLQDVMSSNKERSDSIEVNDSDISIGTKVPSSENSRLGGNSSVNPGNSERDTPSGSGLITDGHILSLQGGGHNVNWKKSRREGIFPLDESAMDDKAMKGKGSKDSYLSEDSFAFSEWSTFSSQEMDSNSSEGLTCVMSELNIFRRSSSFSKKKIKEIKDFYKNKLFKSGVVIGKPVRTSMIENSEGFNLLMKSKIEVAPSESRLADLDSLGYDSIVSPSASRSNDKQSIASHHSIRSNPGTSPPMVVAFHESDPRSVRLNRLSWHRREYLQVDEQDPFLPPTAASQAIAARTLHSQGGLHGAGPGGICDRGGVSQYATLNRKFRTLEHPPGPRRSEIGEYHCGVVSVIDNQVPDVSQYATVNRKFRTIDHSLAARRSENGMTGRRNEPGNSYTLGSRSKNRMEGPGQYSTLSKKCKTLESSDFY</sequence>
<evidence type="ECO:0000256" key="5">
    <source>
        <dbReference type="ARBA" id="ARBA00022692"/>
    </source>
</evidence>
<keyword evidence="11 13" id="KW-0868">Chloride</keyword>
<feature type="region of interest" description="Disordered" evidence="14">
    <location>
        <begin position="668"/>
        <end position="697"/>
    </location>
</feature>
<evidence type="ECO:0000256" key="2">
    <source>
        <dbReference type="ARBA" id="ARBA00009849"/>
    </source>
</evidence>
<dbReference type="GO" id="GO:0005886">
    <property type="term" value="C:plasma membrane"/>
    <property type="evidence" value="ECO:0007669"/>
    <property type="project" value="UniProtKB-SubCell"/>
</dbReference>
<dbReference type="Proteomes" id="UP000466442">
    <property type="component" value="Unassembled WGS sequence"/>
</dbReference>
<keyword evidence="10" id="KW-0325">Glycoprotein</keyword>
<comment type="function">
    <text evidence="13">Probable chloride channel.</text>
</comment>
<comment type="similarity">
    <text evidence="2 13">Belongs to the tweety family.</text>
</comment>
<dbReference type="AlphaFoldDB" id="A0A8S9X0J3"/>
<feature type="transmembrane region" description="Helical" evidence="13">
    <location>
        <begin position="48"/>
        <end position="70"/>
    </location>
</feature>
<evidence type="ECO:0000256" key="4">
    <source>
        <dbReference type="ARBA" id="ARBA00022475"/>
    </source>
</evidence>